<feature type="region of interest" description="Disordered" evidence="1">
    <location>
        <begin position="43"/>
        <end position="69"/>
    </location>
</feature>
<dbReference type="PANTHER" id="PTHR11538">
    <property type="entry name" value="PHENYLALANYL-TRNA SYNTHETASE"/>
    <property type="match status" value="1"/>
</dbReference>
<feature type="domain" description="25S rRNA (uridine-N(3))-methyltransferase BMT5-like" evidence="2">
    <location>
        <begin position="249"/>
        <end position="315"/>
    </location>
</feature>
<evidence type="ECO:0000313" key="3">
    <source>
        <dbReference type="EMBL" id="KAK8925846.1"/>
    </source>
</evidence>
<accession>A0AAP0FYV0</accession>
<keyword evidence="4" id="KW-1185">Reference proteome</keyword>
<evidence type="ECO:0000259" key="2">
    <source>
        <dbReference type="Pfam" id="PF10354"/>
    </source>
</evidence>
<dbReference type="Pfam" id="PF10354">
    <property type="entry name" value="BMT5-like"/>
    <property type="match status" value="1"/>
</dbReference>
<protein>
    <recommendedName>
        <fullName evidence="2">25S rRNA (uridine-N(3))-methyltransferase BMT5-like domain-containing protein</fullName>
    </recommendedName>
</protein>
<dbReference type="GO" id="GO:0070042">
    <property type="term" value="F:rRNA (uridine-N3-)-methyltransferase activity"/>
    <property type="evidence" value="ECO:0007669"/>
    <property type="project" value="InterPro"/>
</dbReference>
<gene>
    <name evidence="3" type="ORF">KSP39_PZI018748</name>
</gene>
<sequence length="387" mass="41708">MDEGEARLGRATLIGRVKRPAFVILRRWCPSCAEEEGYREFEAGEQHGPSARWPRATVPGGGAADGLTGDTRRVHREQANLPVVIRRCSGGATVGGGPARAPPEYRRSVRRLPVNPPEVSGQAGGGGGENRTMGGGAECCCQSTLAPVCRLNHPGTATVQPVEFSLCWPIPCSSALSGPKSFQLVPETAHPVASCHFSAHISIIFPSSPLPAPQQSVCTQPPPPALQAAIAQHSFSPHCMRPKYTVEDLHKKLVLGFFRNAIHLLLPSGEIHITLQTEYPYFKWKLKKLASRYLLKQIECANFVAKDYPGYKVKRGGGRRSNNLDVGCNHGQGVVGLRSAGMSAVSEVDIGGMGSCVPYKERSVDEIMDSWRGSWTGSAPKSGKLQR</sequence>
<comment type="caution">
    <text evidence="3">The sequence shown here is derived from an EMBL/GenBank/DDBJ whole genome shotgun (WGS) entry which is preliminary data.</text>
</comment>
<dbReference type="GO" id="GO:0070475">
    <property type="term" value="P:rRNA base methylation"/>
    <property type="evidence" value="ECO:0007669"/>
    <property type="project" value="InterPro"/>
</dbReference>
<dbReference type="PANTHER" id="PTHR11538:SF26">
    <property type="entry name" value="FERREDOXIN-FOLD ANTICODON-BINDING DOMAIN-CONTAINING PROTEIN 1"/>
    <property type="match status" value="1"/>
</dbReference>
<dbReference type="AlphaFoldDB" id="A0AAP0FYV0"/>
<proteinExistence type="predicted"/>
<name>A0AAP0FYV0_9ASPA</name>
<organism evidence="3 4">
    <name type="scientific">Platanthera zijinensis</name>
    <dbReference type="NCBI Taxonomy" id="2320716"/>
    <lineage>
        <taxon>Eukaryota</taxon>
        <taxon>Viridiplantae</taxon>
        <taxon>Streptophyta</taxon>
        <taxon>Embryophyta</taxon>
        <taxon>Tracheophyta</taxon>
        <taxon>Spermatophyta</taxon>
        <taxon>Magnoliopsida</taxon>
        <taxon>Liliopsida</taxon>
        <taxon>Asparagales</taxon>
        <taxon>Orchidaceae</taxon>
        <taxon>Orchidoideae</taxon>
        <taxon>Orchideae</taxon>
        <taxon>Orchidinae</taxon>
        <taxon>Platanthera</taxon>
    </lineage>
</organism>
<dbReference type="EMBL" id="JBBWWQ010000016">
    <property type="protein sequence ID" value="KAK8925846.1"/>
    <property type="molecule type" value="Genomic_DNA"/>
</dbReference>
<evidence type="ECO:0000256" key="1">
    <source>
        <dbReference type="SAM" id="MobiDB-lite"/>
    </source>
</evidence>
<dbReference type="GO" id="GO:0005737">
    <property type="term" value="C:cytoplasm"/>
    <property type="evidence" value="ECO:0007669"/>
    <property type="project" value="TreeGrafter"/>
</dbReference>
<reference evidence="3 4" key="1">
    <citation type="journal article" date="2022" name="Nat. Plants">
        <title>Genomes of leafy and leafless Platanthera orchids illuminate the evolution of mycoheterotrophy.</title>
        <authorList>
            <person name="Li M.H."/>
            <person name="Liu K.W."/>
            <person name="Li Z."/>
            <person name="Lu H.C."/>
            <person name="Ye Q.L."/>
            <person name="Zhang D."/>
            <person name="Wang J.Y."/>
            <person name="Li Y.F."/>
            <person name="Zhong Z.M."/>
            <person name="Liu X."/>
            <person name="Yu X."/>
            <person name="Liu D.K."/>
            <person name="Tu X.D."/>
            <person name="Liu B."/>
            <person name="Hao Y."/>
            <person name="Liao X.Y."/>
            <person name="Jiang Y.T."/>
            <person name="Sun W.H."/>
            <person name="Chen J."/>
            <person name="Chen Y.Q."/>
            <person name="Ai Y."/>
            <person name="Zhai J.W."/>
            <person name="Wu S.S."/>
            <person name="Zhou Z."/>
            <person name="Hsiao Y.Y."/>
            <person name="Wu W.L."/>
            <person name="Chen Y.Y."/>
            <person name="Lin Y.F."/>
            <person name="Hsu J.L."/>
            <person name="Li C.Y."/>
            <person name="Wang Z.W."/>
            <person name="Zhao X."/>
            <person name="Zhong W.Y."/>
            <person name="Ma X.K."/>
            <person name="Ma L."/>
            <person name="Huang J."/>
            <person name="Chen G.Z."/>
            <person name="Huang M.Z."/>
            <person name="Huang L."/>
            <person name="Peng D.H."/>
            <person name="Luo Y.B."/>
            <person name="Zou S.Q."/>
            <person name="Chen S.P."/>
            <person name="Lan S."/>
            <person name="Tsai W.C."/>
            <person name="Van de Peer Y."/>
            <person name="Liu Z.J."/>
        </authorList>
    </citation>
    <scope>NUCLEOTIDE SEQUENCE [LARGE SCALE GENOMIC DNA]</scope>
    <source>
        <strain evidence="3">Lor287</strain>
    </source>
</reference>
<dbReference type="Proteomes" id="UP001418222">
    <property type="component" value="Unassembled WGS sequence"/>
</dbReference>
<dbReference type="InterPro" id="IPR019446">
    <property type="entry name" value="BMT5-like"/>
</dbReference>
<evidence type="ECO:0000313" key="4">
    <source>
        <dbReference type="Proteomes" id="UP001418222"/>
    </source>
</evidence>
<feature type="region of interest" description="Disordered" evidence="1">
    <location>
        <begin position="93"/>
        <end position="129"/>
    </location>
</feature>